<dbReference type="Proteomes" id="UP000053370">
    <property type="component" value="Unassembled WGS sequence"/>
</dbReference>
<dbReference type="GO" id="GO:0004222">
    <property type="term" value="F:metalloendopeptidase activity"/>
    <property type="evidence" value="ECO:0007669"/>
    <property type="project" value="TreeGrafter"/>
</dbReference>
<organism evidence="3">
    <name type="scientific">Flexilinea flocculi</name>
    <dbReference type="NCBI Taxonomy" id="1678840"/>
    <lineage>
        <taxon>Bacteria</taxon>
        <taxon>Bacillati</taxon>
        <taxon>Chloroflexota</taxon>
        <taxon>Anaerolineae</taxon>
        <taxon>Anaerolineales</taxon>
        <taxon>Anaerolineaceae</taxon>
        <taxon>Flexilinea</taxon>
    </lineage>
</organism>
<feature type="domain" description="LysM" evidence="2">
    <location>
        <begin position="106"/>
        <end position="153"/>
    </location>
</feature>
<protein>
    <submittedName>
        <fullName evidence="3">Murein DD-endopeptidase MepM and murein hydrolase activator NlpD, contain LysM domain</fullName>
    </submittedName>
</protein>
<evidence type="ECO:0000259" key="2">
    <source>
        <dbReference type="PROSITE" id="PS51782"/>
    </source>
</evidence>
<dbReference type="AlphaFoldDB" id="A0A0K8P9J0"/>
<keyword evidence="1" id="KW-1133">Transmembrane helix</keyword>
<dbReference type="SUPFAM" id="SSF51261">
    <property type="entry name" value="Duplicated hybrid motif"/>
    <property type="match status" value="1"/>
</dbReference>
<name>A0A0K8P9J0_9CHLR</name>
<keyword evidence="4" id="KW-1185">Reference proteome</keyword>
<dbReference type="InterPro" id="IPR050570">
    <property type="entry name" value="Cell_wall_metabolism_enzyme"/>
</dbReference>
<dbReference type="OrthoDB" id="9809488at2"/>
<dbReference type="InterPro" id="IPR011055">
    <property type="entry name" value="Dup_hybrid_motif"/>
</dbReference>
<dbReference type="InterPro" id="IPR018392">
    <property type="entry name" value="LysM"/>
</dbReference>
<dbReference type="CDD" id="cd12797">
    <property type="entry name" value="M23_peptidase"/>
    <property type="match status" value="1"/>
</dbReference>
<feature type="transmembrane region" description="Helical" evidence="1">
    <location>
        <begin position="15"/>
        <end position="39"/>
    </location>
</feature>
<proteinExistence type="predicted"/>
<keyword evidence="3" id="KW-0378">Hydrolase</keyword>
<dbReference type="CDD" id="cd00118">
    <property type="entry name" value="LysM"/>
    <property type="match status" value="1"/>
</dbReference>
<keyword evidence="1" id="KW-0812">Transmembrane</keyword>
<evidence type="ECO:0000313" key="3">
    <source>
        <dbReference type="EMBL" id="GAP39159.1"/>
    </source>
</evidence>
<sequence>MSFKSMKPDNRQSGLPAWITISLWVFALICVFFMGVVMVQRTPYIRGTTDKNGISKNPGSQLAVQVESNPALPDSLAELKIDEPNSLNRKTDLTTNKPDRGNMEPVKYTIKAGDSIYGIAKKYGLEPESVLWANYDVLYDDVQNISIGDEIIIPPGDGIYYKWKESDVLQKVADKYRVEVKDILAYPANYLDITNPQIKPGDYLMLPGGYRETAVINPIVFDYSKGSGVKKSIVGPGGCSWDYQAYGSGSFVWPTANHTLTGNDFWSGHLGVDLGTVEGGPIYAADSGTVIYSGPISGGYGIMVMLDHGNGYQTLYAHLSSTSVGCGQSVSQGQVIGYGGSTGNSTGPHLHFEVRYAGGYVNPWNVL</sequence>
<dbReference type="RefSeq" id="WP_062276940.1">
    <property type="nucleotide sequence ID" value="NZ_DF968179.1"/>
</dbReference>
<dbReference type="Pfam" id="PF01551">
    <property type="entry name" value="Peptidase_M23"/>
    <property type="match status" value="1"/>
</dbReference>
<keyword evidence="1" id="KW-0472">Membrane</keyword>
<dbReference type="SUPFAM" id="SSF54106">
    <property type="entry name" value="LysM domain"/>
    <property type="match status" value="1"/>
</dbReference>
<dbReference type="Pfam" id="PF01476">
    <property type="entry name" value="LysM"/>
    <property type="match status" value="2"/>
</dbReference>
<dbReference type="SMART" id="SM00257">
    <property type="entry name" value="LysM"/>
    <property type="match status" value="2"/>
</dbReference>
<evidence type="ECO:0000313" key="4">
    <source>
        <dbReference type="Proteomes" id="UP000053370"/>
    </source>
</evidence>
<dbReference type="PANTHER" id="PTHR21666">
    <property type="entry name" value="PEPTIDASE-RELATED"/>
    <property type="match status" value="1"/>
</dbReference>
<dbReference type="InterPro" id="IPR016047">
    <property type="entry name" value="M23ase_b-sheet_dom"/>
</dbReference>
<dbReference type="PROSITE" id="PS51782">
    <property type="entry name" value="LYSM"/>
    <property type="match status" value="1"/>
</dbReference>
<dbReference type="EMBL" id="DF968179">
    <property type="protein sequence ID" value="GAP39159.1"/>
    <property type="molecule type" value="Genomic_DNA"/>
</dbReference>
<dbReference type="Gene3D" id="2.70.70.10">
    <property type="entry name" value="Glucose Permease (Domain IIA)"/>
    <property type="match status" value="1"/>
</dbReference>
<reference evidence="3" key="1">
    <citation type="journal article" date="2015" name="Genome Announc.">
        <title>Draft Genome Sequence of Anaerolineae Strain TC1, a Novel Isolate from a Methanogenic Wastewater Treatment System.</title>
        <authorList>
            <person name="Matsuura N."/>
            <person name="Tourlousse D.M."/>
            <person name="Sun L."/>
            <person name="Toyonaga M."/>
            <person name="Kuroda K."/>
            <person name="Ohashi A."/>
            <person name="Cruz R."/>
            <person name="Yamaguchi T."/>
            <person name="Sekiguchi Y."/>
        </authorList>
    </citation>
    <scope>NUCLEOTIDE SEQUENCE [LARGE SCALE GENOMIC DNA]</scope>
    <source>
        <strain evidence="3">TC1</strain>
    </source>
</reference>
<dbReference type="InterPro" id="IPR036779">
    <property type="entry name" value="LysM_dom_sf"/>
</dbReference>
<evidence type="ECO:0000256" key="1">
    <source>
        <dbReference type="SAM" id="Phobius"/>
    </source>
</evidence>
<dbReference type="Gene3D" id="3.10.350.10">
    <property type="entry name" value="LysM domain"/>
    <property type="match status" value="2"/>
</dbReference>
<dbReference type="STRING" id="1678840.ATC1_1178"/>
<dbReference type="PANTHER" id="PTHR21666:SF270">
    <property type="entry name" value="MUREIN HYDROLASE ACTIVATOR ENVC"/>
    <property type="match status" value="1"/>
</dbReference>
<accession>A0A0K8P9J0</accession>
<gene>
    <name evidence="3" type="ORF">ATC1_1178</name>
</gene>